<organism evidence="8 9">
    <name type="scientific">Mya arenaria</name>
    <name type="common">Soft-shell clam</name>
    <dbReference type="NCBI Taxonomy" id="6604"/>
    <lineage>
        <taxon>Eukaryota</taxon>
        <taxon>Metazoa</taxon>
        <taxon>Spiralia</taxon>
        <taxon>Lophotrochozoa</taxon>
        <taxon>Mollusca</taxon>
        <taxon>Bivalvia</taxon>
        <taxon>Autobranchia</taxon>
        <taxon>Heteroconchia</taxon>
        <taxon>Euheterodonta</taxon>
        <taxon>Imparidentia</taxon>
        <taxon>Neoheterodontei</taxon>
        <taxon>Myida</taxon>
        <taxon>Myoidea</taxon>
        <taxon>Myidae</taxon>
        <taxon>Mya</taxon>
    </lineage>
</organism>
<evidence type="ECO:0000256" key="5">
    <source>
        <dbReference type="ARBA" id="ARBA00023136"/>
    </source>
</evidence>
<keyword evidence="2 7" id="KW-0812">Transmembrane</keyword>
<feature type="transmembrane region" description="Helical" evidence="7">
    <location>
        <begin position="65"/>
        <end position="84"/>
    </location>
</feature>
<comment type="subcellular location">
    <subcellularLocation>
        <location evidence="1">Cell membrane</location>
        <topology evidence="1">Single-pass type I membrane protein</topology>
    </subcellularLocation>
</comment>
<evidence type="ECO:0000313" key="8">
    <source>
        <dbReference type="EMBL" id="WAR27517.1"/>
    </source>
</evidence>
<evidence type="ECO:0000256" key="7">
    <source>
        <dbReference type="SAM" id="Phobius"/>
    </source>
</evidence>
<evidence type="ECO:0000256" key="6">
    <source>
        <dbReference type="ARBA" id="ARBA00023180"/>
    </source>
</evidence>
<evidence type="ECO:0000313" key="9">
    <source>
        <dbReference type="Proteomes" id="UP001164746"/>
    </source>
</evidence>
<evidence type="ECO:0000256" key="4">
    <source>
        <dbReference type="ARBA" id="ARBA00022989"/>
    </source>
</evidence>
<accession>A0ABY7FZA7</accession>
<keyword evidence="3" id="KW-0732">Signal</keyword>
<reference evidence="8" key="1">
    <citation type="submission" date="2022-11" db="EMBL/GenBank/DDBJ databases">
        <title>Centuries of genome instability and evolution in soft-shell clam transmissible cancer (bioRxiv).</title>
        <authorList>
            <person name="Hart S.F.M."/>
            <person name="Yonemitsu M.A."/>
            <person name="Giersch R.M."/>
            <person name="Beal B.F."/>
            <person name="Arriagada G."/>
            <person name="Davis B.W."/>
            <person name="Ostrander E.A."/>
            <person name="Goff S.P."/>
            <person name="Metzger M.J."/>
        </authorList>
    </citation>
    <scope>NUCLEOTIDE SEQUENCE</scope>
    <source>
        <strain evidence="8">MELC-2E11</strain>
        <tissue evidence="8">Siphon/mantle</tissue>
    </source>
</reference>
<sequence>MQAFKTHTDGSYLCNADTKTDLKGGITLETWNLQYAAYQTDISDFSQDDVTDCDADALIGFTAEMIVGTILAAVVDFALLVYMLSRRRSKIGYIQL</sequence>
<keyword evidence="4 7" id="KW-1133">Transmembrane helix</keyword>
<dbReference type="InterPro" id="IPR002000">
    <property type="entry name" value="Lysosome-assoc_membr_glycop"/>
</dbReference>
<keyword evidence="5 7" id="KW-0472">Membrane</keyword>
<name>A0ABY7FZA7_MYAAR</name>
<keyword evidence="9" id="KW-1185">Reference proteome</keyword>
<evidence type="ECO:0000256" key="2">
    <source>
        <dbReference type="ARBA" id="ARBA00022692"/>
    </source>
</evidence>
<evidence type="ECO:0000256" key="3">
    <source>
        <dbReference type="ARBA" id="ARBA00022729"/>
    </source>
</evidence>
<dbReference type="EMBL" id="CP111026">
    <property type="protein sequence ID" value="WAR27517.1"/>
    <property type="molecule type" value="Genomic_DNA"/>
</dbReference>
<proteinExistence type="predicted"/>
<keyword evidence="6" id="KW-0325">Glycoprotein</keyword>
<dbReference type="Gene3D" id="2.40.160.110">
    <property type="match status" value="1"/>
</dbReference>
<dbReference type="Proteomes" id="UP001164746">
    <property type="component" value="Chromosome 15"/>
</dbReference>
<evidence type="ECO:0000256" key="1">
    <source>
        <dbReference type="ARBA" id="ARBA00004251"/>
    </source>
</evidence>
<protein>
    <submittedName>
        <fullName evidence="8">Uncharacterized protein</fullName>
    </submittedName>
</protein>
<dbReference type="PANTHER" id="PTHR11506">
    <property type="entry name" value="LYSOSOME-ASSOCIATED MEMBRANE GLYCOPROTEIN"/>
    <property type="match status" value="1"/>
</dbReference>
<dbReference type="PANTHER" id="PTHR11506:SF35">
    <property type="entry name" value="LYSOSOME-ASSOCIATED MEMBRANE GLYCOPROTEIN 5"/>
    <property type="match status" value="1"/>
</dbReference>
<gene>
    <name evidence="8" type="ORF">MAR_013221</name>
</gene>